<dbReference type="KEGG" id="kic:KCMC57_65220"/>
<dbReference type="RefSeq" id="WP_407992390.1">
    <property type="nucleotide sequence ID" value="NZ_AP035882.1"/>
</dbReference>
<dbReference type="EMBL" id="AP035882">
    <property type="protein sequence ID" value="BFP50154.1"/>
    <property type="molecule type" value="Genomic_DNA"/>
</dbReference>
<gene>
    <name evidence="1" type="ORF">KCMC57_65220</name>
</gene>
<proteinExistence type="predicted"/>
<accession>A0AB33K9K1</accession>
<name>A0AB33K9K1_9ACTN</name>
<protein>
    <submittedName>
        <fullName evidence="1">Uncharacterized protein</fullName>
    </submittedName>
</protein>
<dbReference type="AlphaFoldDB" id="A0AB33K9K1"/>
<reference evidence="1" key="1">
    <citation type="submission" date="2024-07" db="EMBL/GenBank/DDBJ databases">
        <title>Complete genome sequences of cellulolytic bacteria, Kitasatospora sp. CMC57 and Streptomyces sp. CMC78, isolated from Japanese agricultural soil.</title>
        <authorList>
            <person name="Hashimoto T."/>
            <person name="Ito M."/>
            <person name="Iwamoto M."/>
            <person name="Fukahori D."/>
            <person name="Shoda T."/>
            <person name="Sakoda M."/>
            <person name="Morohoshi T."/>
            <person name="Mitsuboshi M."/>
            <person name="Nishizawa T."/>
        </authorList>
    </citation>
    <scope>NUCLEOTIDE SEQUENCE</scope>
    <source>
        <strain evidence="1">CMC57</strain>
        <plasmid evidence="1">pCMC57_01</plasmid>
    </source>
</reference>
<sequence>MPTHSTFNNLGGATVTVTRWGLLYRWTCTGCRTYSSPTWSQGTAIREANEHASTCRANPR</sequence>
<evidence type="ECO:0000313" key="1">
    <source>
        <dbReference type="EMBL" id="BFP50154.1"/>
    </source>
</evidence>
<geneLocation type="plasmid" evidence="1">
    <name>pCMC57_01</name>
</geneLocation>
<keyword evidence="1" id="KW-0614">Plasmid</keyword>
<organism evidence="1">
    <name type="scientific">Kitasatospora sp. CMC57</name>
    <dbReference type="NCBI Taxonomy" id="3231513"/>
    <lineage>
        <taxon>Bacteria</taxon>
        <taxon>Bacillati</taxon>
        <taxon>Actinomycetota</taxon>
        <taxon>Actinomycetes</taxon>
        <taxon>Kitasatosporales</taxon>
        <taxon>Streptomycetaceae</taxon>
        <taxon>Kitasatospora</taxon>
    </lineage>
</organism>